<feature type="region of interest" description="Disordered" evidence="1">
    <location>
        <begin position="231"/>
        <end position="304"/>
    </location>
</feature>
<dbReference type="InterPro" id="IPR053159">
    <property type="entry name" value="Hybrid_Histidine_Kinase"/>
</dbReference>
<dbReference type="PANTHER" id="PTHR43642">
    <property type="entry name" value="HYBRID SIGNAL TRANSDUCTION HISTIDINE KINASE G"/>
    <property type="match status" value="1"/>
</dbReference>
<gene>
    <name evidence="2" type="ORF">CAUS1442_LOCUS12789</name>
</gene>
<dbReference type="AlphaFoldDB" id="A0A7S0F514"/>
<sequence>MDPSEVPADLINFYAREWTLVYHRRYETAERLFDSFDFFASQDQTYLMVMASPFFAGLIAAGRYRETGHRRHLATLRKSIKTLRNIGKTRGRNWIHTAFLLEAEELSITVKDKRHSRIQHAYNLAIITATQSMCIHDVALAYELAGEHYISHDGPDLVGDYFDNAVEHYAAWGCKTKVDDIKERRGQFVTTRYHRSKANPKLTEWTRHSHKIEELFGIVSRANLAGFEVVPRPSPTEMRSANSPRYNVDGCTDASGSKARSKSNNTAIAFDDDSTEHHGKRHDHDHDHDHDDDDDDVSALTDIS</sequence>
<protein>
    <submittedName>
        <fullName evidence="2">Uncharacterized protein</fullName>
    </submittedName>
</protein>
<proteinExistence type="predicted"/>
<organism evidence="2">
    <name type="scientific">Craspedostauros australis</name>
    <dbReference type="NCBI Taxonomy" id="1486917"/>
    <lineage>
        <taxon>Eukaryota</taxon>
        <taxon>Sar</taxon>
        <taxon>Stramenopiles</taxon>
        <taxon>Ochrophyta</taxon>
        <taxon>Bacillariophyta</taxon>
        <taxon>Bacillariophyceae</taxon>
        <taxon>Bacillariophycidae</taxon>
        <taxon>Naviculales</taxon>
        <taxon>Naviculaceae</taxon>
        <taxon>Craspedostauros</taxon>
    </lineage>
</organism>
<evidence type="ECO:0000256" key="1">
    <source>
        <dbReference type="SAM" id="MobiDB-lite"/>
    </source>
</evidence>
<accession>A0A7S0F514</accession>
<dbReference type="PANTHER" id="PTHR43642:SF1">
    <property type="entry name" value="HYBRID SIGNAL TRANSDUCTION HISTIDINE KINASE G"/>
    <property type="match status" value="1"/>
</dbReference>
<reference evidence="2" key="1">
    <citation type="submission" date="2021-01" db="EMBL/GenBank/DDBJ databases">
        <authorList>
            <person name="Corre E."/>
            <person name="Pelletier E."/>
            <person name="Niang G."/>
            <person name="Scheremetjew M."/>
            <person name="Finn R."/>
            <person name="Kale V."/>
            <person name="Holt S."/>
            <person name="Cochrane G."/>
            <person name="Meng A."/>
            <person name="Brown T."/>
            <person name="Cohen L."/>
        </authorList>
    </citation>
    <scope>NUCLEOTIDE SEQUENCE</scope>
    <source>
        <strain evidence="2">CCMP3328</strain>
    </source>
</reference>
<dbReference type="EMBL" id="HBEF01020680">
    <property type="protein sequence ID" value="CAD8340655.1"/>
    <property type="molecule type" value="Transcribed_RNA"/>
</dbReference>
<name>A0A7S0F514_9STRA</name>
<evidence type="ECO:0000313" key="2">
    <source>
        <dbReference type="EMBL" id="CAD8340655.1"/>
    </source>
</evidence>